<feature type="domain" description="Protein translocase subunit SecDF P1" evidence="12">
    <location>
        <begin position="146"/>
        <end position="204"/>
    </location>
</feature>
<dbReference type="GO" id="GO:0065002">
    <property type="term" value="P:intracellular protein transmembrane transport"/>
    <property type="evidence" value="ECO:0007669"/>
    <property type="project" value="UniProtKB-UniRule"/>
</dbReference>
<keyword evidence="4" id="KW-0997">Cell inner membrane</keyword>
<dbReference type="Pfam" id="PF22599">
    <property type="entry name" value="SecDF_P1_head"/>
    <property type="match status" value="1"/>
</dbReference>
<protein>
    <recommendedName>
        <fullName evidence="10">Protein translocase subunit SecD</fullName>
    </recommendedName>
</protein>
<feature type="transmembrane region" description="Helical" evidence="10">
    <location>
        <begin position="354"/>
        <end position="374"/>
    </location>
</feature>
<dbReference type="PANTHER" id="PTHR30081">
    <property type="entry name" value="PROTEIN-EXPORT MEMBRANE PROTEIN SEC"/>
    <property type="match status" value="1"/>
</dbReference>
<keyword evidence="7 10" id="KW-1133">Transmembrane helix</keyword>
<feature type="transmembrane region" description="Helical" evidence="10">
    <location>
        <begin position="9"/>
        <end position="28"/>
    </location>
</feature>
<dbReference type="InterPro" id="IPR048631">
    <property type="entry name" value="SecD_1st"/>
</dbReference>
<comment type="similarity">
    <text evidence="10">Belongs to the SecD/SecF family. SecD subfamily.</text>
</comment>
<evidence type="ECO:0000259" key="13">
    <source>
        <dbReference type="Pfam" id="PF22599"/>
    </source>
</evidence>
<dbReference type="HAMAP" id="MF_01463_B">
    <property type="entry name" value="SecD_B"/>
    <property type="match status" value="1"/>
</dbReference>
<evidence type="ECO:0000256" key="5">
    <source>
        <dbReference type="ARBA" id="ARBA00022692"/>
    </source>
</evidence>
<proteinExistence type="inferred from homology"/>
<dbReference type="GO" id="GO:0006605">
    <property type="term" value="P:protein targeting"/>
    <property type="evidence" value="ECO:0007669"/>
    <property type="project" value="UniProtKB-UniRule"/>
</dbReference>
<sequence length="514" mass="55423">MYKLSKTRIYIILAICLAGIFFAVPNFVGSNVNLPKWWKPVNLGLDLQGGSNLLLQVQIDDVLKDRMSIIEESVRQSLRENKIRYQNLKAGNDSVKVKIDNINARSKAVSQFHKIEEGLDVNEREDGVIEITYSEQALNQLKAKVVDQSIEIVRRRIDAAGTKEPSIQRQGSDRITVQLPGEQNPEYVKSLLGKTAKLSFNLVDSRTTAADARRGKISSSSRLITGESGETLVISRKSVVTGEHLIDAAASFQDGQPVVSFKFDNIGSKKFGEATSKNVNERLAIVLDNEVISAPNINSPITGGSGIISGNFTVESANELAMLLRSGALPAPLEVIEERTVGAGLGSDSINAGITASIIGLICVVVFMIAAYGLFGIFTTVAVFLNLFLMLGVLSIIGATLTLPGIAGVILTIGMAVDANVLIFERMREEVKLGRSTKDAAEAGFNEAWATIVDSNLTTLVAAFVLLYFGTGPVRGFAVTLAIGIATSMFTSVTVTRLIITGWIMKYKPTKLPI</sequence>
<reference evidence="14" key="1">
    <citation type="journal article" date="2020" name="J. ISSAAS">
        <title>Lactobacilli and other gastrointestinal microbiota of Peromyscus leucopus, reservoir host for agents of Lyme disease and other zoonoses in North America.</title>
        <authorList>
            <person name="Milovic A."/>
            <person name="Bassam K."/>
            <person name="Shao H."/>
            <person name="Chatzistamou I."/>
            <person name="Tufts D.M."/>
            <person name="Diuk-Wasser M."/>
            <person name="Barbour A.G."/>
        </authorList>
    </citation>
    <scope>NUCLEOTIDE SEQUENCE</scope>
    <source>
        <strain evidence="14">LL90</strain>
    </source>
</reference>
<dbReference type="Pfam" id="PF21760">
    <property type="entry name" value="SecD_1st"/>
    <property type="match status" value="1"/>
</dbReference>
<dbReference type="NCBIfam" id="TIGR01129">
    <property type="entry name" value="secD"/>
    <property type="match status" value="1"/>
</dbReference>
<evidence type="ECO:0000256" key="2">
    <source>
        <dbReference type="ARBA" id="ARBA00022448"/>
    </source>
</evidence>
<dbReference type="InterPro" id="IPR054384">
    <property type="entry name" value="SecDF_P1_head"/>
</dbReference>
<comment type="subcellular location">
    <subcellularLocation>
        <location evidence="1 10">Cell membrane</location>
        <topology evidence="1 10">Multi-pass membrane protein</topology>
    </subcellularLocation>
</comment>
<feature type="transmembrane region" description="Helical" evidence="10">
    <location>
        <begin position="381"/>
        <end position="399"/>
    </location>
</feature>
<dbReference type="InterPro" id="IPR022813">
    <property type="entry name" value="SecD/SecF_arch_bac"/>
</dbReference>
<dbReference type="InterPro" id="IPR005791">
    <property type="entry name" value="SecD"/>
</dbReference>
<feature type="domain" description="Protein export membrane protein SecD/SecF C-terminal" evidence="11">
    <location>
        <begin position="334"/>
        <end position="503"/>
    </location>
</feature>
<accession>A0A6G8F2N6</accession>
<organism evidence="14">
    <name type="scientific">uncultured Alphaproteobacteria bacterium</name>
    <dbReference type="NCBI Taxonomy" id="91750"/>
    <lineage>
        <taxon>Bacteria</taxon>
        <taxon>Pseudomonadati</taxon>
        <taxon>Pseudomonadota</taxon>
        <taxon>Alphaproteobacteria</taxon>
        <taxon>environmental samples</taxon>
    </lineage>
</organism>
<dbReference type="InterPro" id="IPR048634">
    <property type="entry name" value="SecD_SecF_C"/>
</dbReference>
<evidence type="ECO:0000256" key="3">
    <source>
        <dbReference type="ARBA" id="ARBA00022475"/>
    </source>
</evidence>
<keyword evidence="3 10" id="KW-1003">Cell membrane</keyword>
<dbReference type="FunFam" id="3.30.1360.200:FF:000002">
    <property type="entry name" value="Preprotein translocase subunit SecD"/>
    <property type="match status" value="1"/>
</dbReference>
<feature type="transmembrane region" description="Helical" evidence="10">
    <location>
        <begin position="476"/>
        <end position="500"/>
    </location>
</feature>
<dbReference type="PANTHER" id="PTHR30081:SF1">
    <property type="entry name" value="PROTEIN TRANSLOCASE SUBUNIT SECD"/>
    <property type="match status" value="1"/>
</dbReference>
<name>A0A6G8F2N6_9PROT</name>
<evidence type="ECO:0000259" key="11">
    <source>
        <dbReference type="Pfam" id="PF02355"/>
    </source>
</evidence>
<feature type="transmembrane region" description="Helical" evidence="10">
    <location>
        <begin position="445"/>
        <end position="470"/>
    </location>
</feature>
<dbReference type="AlphaFoldDB" id="A0A6G8F2N6"/>
<keyword evidence="6 10" id="KW-0653">Protein transport</keyword>
<dbReference type="Gene3D" id="3.30.1360.200">
    <property type="match status" value="1"/>
</dbReference>
<evidence type="ECO:0000256" key="9">
    <source>
        <dbReference type="ARBA" id="ARBA00023136"/>
    </source>
</evidence>
<keyword evidence="2 10" id="KW-0813">Transport</keyword>
<dbReference type="Pfam" id="PF02355">
    <property type="entry name" value="SecD_SecF_C"/>
    <property type="match status" value="1"/>
</dbReference>
<keyword evidence="8 10" id="KW-0811">Translocation</keyword>
<evidence type="ECO:0000256" key="8">
    <source>
        <dbReference type="ARBA" id="ARBA00023010"/>
    </source>
</evidence>
<feature type="transmembrane region" description="Helical" evidence="10">
    <location>
        <begin position="405"/>
        <end position="424"/>
    </location>
</feature>
<dbReference type="GO" id="GO:0015450">
    <property type="term" value="F:protein-transporting ATPase activity"/>
    <property type="evidence" value="ECO:0007669"/>
    <property type="project" value="InterPro"/>
</dbReference>
<evidence type="ECO:0000259" key="12">
    <source>
        <dbReference type="Pfam" id="PF21760"/>
    </source>
</evidence>
<keyword evidence="5 10" id="KW-0812">Transmembrane</keyword>
<dbReference type="FunFam" id="1.20.1640.10:FF:000004">
    <property type="entry name" value="Protein translocase subunit SecD"/>
    <property type="match status" value="1"/>
</dbReference>
<feature type="domain" description="SecDF P1 head subdomain" evidence="13">
    <location>
        <begin position="227"/>
        <end position="331"/>
    </location>
</feature>
<dbReference type="GO" id="GO:0005886">
    <property type="term" value="C:plasma membrane"/>
    <property type="evidence" value="ECO:0007669"/>
    <property type="project" value="UniProtKB-SubCell"/>
</dbReference>
<evidence type="ECO:0000256" key="10">
    <source>
        <dbReference type="HAMAP-Rule" id="MF_01463"/>
    </source>
</evidence>
<evidence type="ECO:0000313" key="14">
    <source>
        <dbReference type="EMBL" id="QIM10534.1"/>
    </source>
</evidence>
<comment type="function">
    <text evidence="10">Part of the Sec protein translocase complex. Interacts with the SecYEG preprotein conducting channel. SecDF uses the proton motive force (PMF) to complete protein translocation after the ATP-dependent function of SecA.</text>
</comment>
<dbReference type="InterPro" id="IPR055344">
    <property type="entry name" value="SecD_SecF_C_bact"/>
</dbReference>
<comment type="subunit">
    <text evidence="10">Forms a complex with SecF. Part of the essential Sec protein translocation apparatus which comprises SecA, SecYEG and auxiliary proteins SecDF-YajC and YidC.</text>
</comment>
<dbReference type="NCBIfam" id="TIGR00916">
    <property type="entry name" value="2A0604s01"/>
    <property type="match status" value="1"/>
</dbReference>
<keyword evidence="9 10" id="KW-0472">Membrane</keyword>
<dbReference type="EMBL" id="MN990731">
    <property type="protein sequence ID" value="QIM10534.1"/>
    <property type="molecule type" value="Genomic_DNA"/>
</dbReference>
<dbReference type="SUPFAM" id="SSF82866">
    <property type="entry name" value="Multidrug efflux transporter AcrB transmembrane domain"/>
    <property type="match status" value="1"/>
</dbReference>
<gene>
    <name evidence="10 14" type="primary">secD</name>
    <name evidence="14" type="ORF">PlAlph_4260</name>
</gene>
<dbReference type="Gene3D" id="3.30.70.3400">
    <property type="match status" value="2"/>
</dbReference>
<evidence type="ECO:0000256" key="4">
    <source>
        <dbReference type="ARBA" id="ARBA00022519"/>
    </source>
</evidence>
<dbReference type="InterPro" id="IPR022646">
    <property type="entry name" value="SecD/SecF_CS"/>
</dbReference>
<evidence type="ECO:0000256" key="7">
    <source>
        <dbReference type="ARBA" id="ARBA00022989"/>
    </source>
</evidence>
<evidence type="ECO:0000256" key="6">
    <source>
        <dbReference type="ARBA" id="ARBA00022927"/>
    </source>
</evidence>
<evidence type="ECO:0000256" key="1">
    <source>
        <dbReference type="ARBA" id="ARBA00004651"/>
    </source>
</evidence>
<dbReference type="GO" id="GO:0043952">
    <property type="term" value="P:protein transport by the Sec complex"/>
    <property type="evidence" value="ECO:0007669"/>
    <property type="project" value="UniProtKB-UniRule"/>
</dbReference>
<dbReference type="Pfam" id="PF07549">
    <property type="entry name" value="Sec_GG"/>
    <property type="match status" value="1"/>
</dbReference>
<dbReference type="Gene3D" id="1.20.1640.10">
    <property type="entry name" value="Multidrug efflux transporter AcrB transmembrane domain"/>
    <property type="match status" value="1"/>
</dbReference>